<dbReference type="GeneID" id="14658546"/>
<sequence>MLGDGSVRYPNFSRDRKASGNARYEMTMSAAAYGYVMSLYETVYAQYSSSGILPFPNLLLPIHAGKSVTQYYFATRSLSIFTALHTRLFWLIKKGAMISVGRYIWQVC</sequence>
<organism evidence="1">
    <name type="scientific">Microbotryum cf. violaceum BFL-2013</name>
    <dbReference type="NCBI Taxonomy" id="1288119"/>
    <lineage>
        <taxon>Eukaryota</taxon>
        <taxon>Fungi</taxon>
        <taxon>Dikarya</taxon>
        <taxon>Basidiomycota</taxon>
        <taxon>Pucciniomycotina</taxon>
        <taxon>Microbotryomycetes</taxon>
        <taxon>Microbotryales</taxon>
        <taxon>Microbotryaceae</taxon>
        <taxon>Microbotryum</taxon>
    </lineage>
</organism>
<dbReference type="SUPFAM" id="SSF55608">
    <property type="entry name" value="Homing endonucleases"/>
    <property type="match status" value="1"/>
</dbReference>
<dbReference type="RefSeq" id="YP_007475439.1">
    <property type="nucleotide sequence ID" value="NC_020354.1"/>
</dbReference>
<dbReference type="Gene3D" id="3.10.28.10">
    <property type="entry name" value="Homing endonucleases"/>
    <property type="match status" value="1"/>
</dbReference>
<accession>M1GLX9</accession>
<dbReference type="EMBL" id="KC285587">
    <property type="protein sequence ID" value="AGE14652.1"/>
    <property type="molecule type" value="Genomic_DNA"/>
</dbReference>
<proteinExistence type="predicted"/>
<protein>
    <submittedName>
        <fullName evidence="1">Uncharacterized protein</fullName>
    </submittedName>
</protein>
<evidence type="ECO:0000313" key="1">
    <source>
        <dbReference type="EMBL" id="AGE14652.1"/>
    </source>
</evidence>
<dbReference type="AlphaFoldDB" id="M1GLX9"/>
<gene>
    <name evidence="1" type="primary">orf108</name>
</gene>
<name>M1GLX9_9BASI</name>
<dbReference type="InterPro" id="IPR027434">
    <property type="entry name" value="Homing_endonucl"/>
</dbReference>
<geneLocation type="mitochondrion" evidence="1"/>
<keyword evidence="1" id="KW-0496">Mitochondrion</keyword>
<reference evidence="1" key="1">
    <citation type="submission" date="2012-12" db="EMBL/GenBank/DDBJ databases">
        <authorList>
            <person name="Lang B.F."/>
        </authorList>
    </citation>
    <scope>NUCLEOTIDE SEQUENCE</scope>
</reference>